<organism evidence="7 8">
    <name type="scientific">Methylophilales bacterium MBRS-H7</name>
    <dbReference type="NCBI Taxonomy" id="1623450"/>
    <lineage>
        <taxon>Bacteria</taxon>
        <taxon>Pseudomonadati</taxon>
        <taxon>Pseudomonadota</taxon>
        <taxon>Betaproteobacteria</taxon>
        <taxon>Nitrosomonadales</taxon>
        <taxon>OM43 clade</taxon>
    </lineage>
</organism>
<protein>
    <recommendedName>
        <fullName evidence="3">beta-N-acetylhexosaminidase</fullName>
        <ecNumber evidence="3">3.2.1.52</ecNumber>
    </recommendedName>
</protein>
<dbReference type="SUPFAM" id="SSF51445">
    <property type="entry name" value="(Trans)glycosidases"/>
    <property type="match status" value="1"/>
</dbReference>
<evidence type="ECO:0000256" key="5">
    <source>
        <dbReference type="ARBA" id="ARBA00023295"/>
    </source>
</evidence>
<keyword evidence="5" id="KW-0326">Glycosidase</keyword>
<sequence>MLTGSIIIDIEGKVITQRDIQRLSHPMVCGVILFTRNFENKNQIQDLISSIKSVRDDLLITVDHEGGRVQRFRENFYAMPSMSELGDLYAHDSEQGLRLAKYAGWLIASELGELHIDLNYSPVLDINYGKSSVIGNRSFSDNPKAIIELAKAFIDGQQHAGMTSVGKHFPGHGFIHEDSHEEISIDNRSLAEMENDIDCFKSLVNHRLGAVMPGHVIYKKADNNPASLSSFWLKDFLRKRLDFKGIIISDDLSMKGVADYIPDISERVSQALTAGCDVVLICNKPEDVDKFLDRTDHDNFTAPDLSQLRIKNDQNSAIDGLHVEDVKNLMKNMNFIHTP</sequence>
<reference evidence="7 8" key="1">
    <citation type="submission" date="2015-03" db="EMBL/GenBank/DDBJ databases">
        <title>Comparative analysis of the OM43 clade including a novel species from Red Sea uncovers genomic and metabolic diversity among marine methylotrophs.</title>
        <authorList>
            <person name="Jimenez-Infante F."/>
            <person name="Ngugi D.K."/>
            <person name="Vinu M."/>
            <person name="Alam I."/>
            <person name="Kamau A."/>
            <person name="Blom J."/>
            <person name="Bajic V.B."/>
            <person name="Stingl U."/>
        </authorList>
    </citation>
    <scope>NUCLEOTIDE SEQUENCE [LARGE SCALE GENOMIC DNA]</scope>
    <source>
        <strain evidence="7 8">MBRSH7</strain>
    </source>
</reference>
<evidence type="ECO:0000259" key="6">
    <source>
        <dbReference type="Pfam" id="PF00933"/>
    </source>
</evidence>
<dbReference type="NCBIfam" id="NF003740">
    <property type="entry name" value="PRK05337.1"/>
    <property type="match status" value="1"/>
</dbReference>
<proteinExistence type="inferred from homology"/>
<dbReference type="GO" id="GO:0009254">
    <property type="term" value="P:peptidoglycan turnover"/>
    <property type="evidence" value="ECO:0007669"/>
    <property type="project" value="TreeGrafter"/>
</dbReference>
<comment type="similarity">
    <text evidence="2">Belongs to the glycosyl hydrolase 3 family.</text>
</comment>
<evidence type="ECO:0000256" key="4">
    <source>
        <dbReference type="ARBA" id="ARBA00022801"/>
    </source>
</evidence>
<name>A0A0H4J069_9PROT</name>
<dbReference type="InterPro" id="IPR036962">
    <property type="entry name" value="Glyco_hydro_3_N_sf"/>
</dbReference>
<dbReference type="InterPro" id="IPR050226">
    <property type="entry name" value="NagZ_Beta-hexosaminidase"/>
</dbReference>
<dbReference type="GO" id="GO:0004563">
    <property type="term" value="F:beta-N-acetylhexosaminidase activity"/>
    <property type="evidence" value="ECO:0007669"/>
    <property type="project" value="UniProtKB-EC"/>
</dbReference>
<gene>
    <name evidence="7" type="ORF">VI33_01295</name>
</gene>
<dbReference type="GO" id="GO:0005975">
    <property type="term" value="P:carbohydrate metabolic process"/>
    <property type="evidence" value="ECO:0007669"/>
    <property type="project" value="InterPro"/>
</dbReference>
<dbReference type="EC" id="3.2.1.52" evidence="3"/>
<keyword evidence="8" id="KW-1185">Reference proteome</keyword>
<dbReference type="PANTHER" id="PTHR30480:SF13">
    <property type="entry name" value="BETA-HEXOSAMINIDASE"/>
    <property type="match status" value="1"/>
</dbReference>
<dbReference type="InterPro" id="IPR017853">
    <property type="entry name" value="GH"/>
</dbReference>
<evidence type="ECO:0000256" key="1">
    <source>
        <dbReference type="ARBA" id="ARBA00001231"/>
    </source>
</evidence>
<comment type="catalytic activity">
    <reaction evidence="1">
        <text>Hydrolysis of terminal non-reducing N-acetyl-D-hexosamine residues in N-acetyl-beta-D-hexosaminides.</text>
        <dbReference type="EC" id="3.2.1.52"/>
    </reaction>
</comment>
<dbReference type="EMBL" id="CP011002">
    <property type="protein sequence ID" value="AKO65430.1"/>
    <property type="molecule type" value="Genomic_DNA"/>
</dbReference>
<evidence type="ECO:0000256" key="2">
    <source>
        <dbReference type="ARBA" id="ARBA00005336"/>
    </source>
</evidence>
<dbReference type="AlphaFoldDB" id="A0A0H4J069"/>
<evidence type="ECO:0000313" key="8">
    <source>
        <dbReference type="Proteomes" id="UP000066549"/>
    </source>
</evidence>
<dbReference type="Pfam" id="PF00933">
    <property type="entry name" value="Glyco_hydro_3"/>
    <property type="match status" value="1"/>
</dbReference>
<dbReference type="Gene3D" id="3.20.20.300">
    <property type="entry name" value="Glycoside hydrolase, family 3, N-terminal domain"/>
    <property type="match status" value="1"/>
</dbReference>
<dbReference type="PANTHER" id="PTHR30480">
    <property type="entry name" value="BETA-HEXOSAMINIDASE-RELATED"/>
    <property type="match status" value="1"/>
</dbReference>
<dbReference type="PATRIC" id="fig|1623450.3.peg.257"/>
<feature type="domain" description="Glycoside hydrolase family 3 N-terminal" evidence="6">
    <location>
        <begin position="20"/>
        <end position="286"/>
    </location>
</feature>
<evidence type="ECO:0000256" key="3">
    <source>
        <dbReference type="ARBA" id="ARBA00012663"/>
    </source>
</evidence>
<dbReference type="OrthoDB" id="9786661at2"/>
<keyword evidence="4" id="KW-0378">Hydrolase</keyword>
<evidence type="ECO:0000313" key="7">
    <source>
        <dbReference type="EMBL" id="AKO65430.1"/>
    </source>
</evidence>
<accession>A0A0H4J069</accession>
<dbReference type="InterPro" id="IPR001764">
    <property type="entry name" value="Glyco_hydro_3_N"/>
</dbReference>
<dbReference type="Proteomes" id="UP000066549">
    <property type="component" value="Chromosome"/>
</dbReference>